<feature type="domain" description="Aminoglycoside phosphotransferase" evidence="2">
    <location>
        <begin position="63"/>
        <end position="309"/>
    </location>
</feature>
<evidence type="ECO:0000313" key="4">
    <source>
        <dbReference type="Proteomes" id="UP001367316"/>
    </source>
</evidence>
<dbReference type="Pfam" id="PF01636">
    <property type="entry name" value="APH"/>
    <property type="match status" value="1"/>
</dbReference>
<evidence type="ECO:0000313" key="3">
    <source>
        <dbReference type="EMBL" id="KAK7607173.1"/>
    </source>
</evidence>
<accession>A0ABR1MW31</accession>
<name>A0ABR1MW31_9PEZI</name>
<dbReference type="Gene3D" id="3.30.200.20">
    <property type="entry name" value="Phosphorylase Kinase, domain 1"/>
    <property type="match status" value="1"/>
</dbReference>
<dbReference type="SUPFAM" id="SSF56112">
    <property type="entry name" value="Protein kinase-like (PK-like)"/>
    <property type="match status" value="1"/>
</dbReference>
<protein>
    <submittedName>
        <fullName evidence="3">Kinase-like domain-containing protein</fullName>
    </submittedName>
</protein>
<feature type="compositionally biased region" description="Basic and acidic residues" evidence="1">
    <location>
        <begin position="503"/>
        <end position="536"/>
    </location>
</feature>
<feature type="compositionally biased region" description="Basic and acidic residues" evidence="1">
    <location>
        <begin position="469"/>
        <end position="483"/>
    </location>
</feature>
<reference evidence="3 4" key="1">
    <citation type="submission" date="2024-04" db="EMBL/GenBank/DDBJ databases">
        <title>Phyllosticta paracitricarpa is synonymous to the EU quarantine fungus P. citricarpa based on phylogenomic analyses.</title>
        <authorList>
            <consortium name="Lawrence Berkeley National Laboratory"/>
            <person name="Van ingen-buijs V.A."/>
            <person name="Van westerhoven A.C."/>
            <person name="Haridas S."/>
            <person name="Skiadas P."/>
            <person name="Martin F."/>
            <person name="Groenewald J.Z."/>
            <person name="Crous P.W."/>
            <person name="Seidl M.F."/>
        </authorList>
    </citation>
    <scope>NUCLEOTIDE SEQUENCE [LARGE SCALE GENOMIC DNA]</scope>
    <source>
        <strain evidence="3 4">CBS 141358</strain>
    </source>
</reference>
<dbReference type="InterPro" id="IPR002575">
    <property type="entry name" value="Aminoglycoside_PTrfase"/>
</dbReference>
<dbReference type="Proteomes" id="UP001367316">
    <property type="component" value="Unassembled WGS sequence"/>
</dbReference>
<organism evidence="3 4">
    <name type="scientific">Phyllosticta paracitricarpa</name>
    <dbReference type="NCBI Taxonomy" id="2016321"/>
    <lineage>
        <taxon>Eukaryota</taxon>
        <taxon>Fungi</taxon>
        <taxon>Dikarya</taxon>
        <taxon>Ascomycota</taxon>
        <taxon>Pezizomycotina</taxon>
        <taxon>Dothideomycetes</taxon>
        <taxon>Dothideomycetes incertae sedis</taxon>
        <taxon>Botryosphaeriales</taxon>
        <taxon>Phyllostictaceae</taxon>
        <taxon>Phyllosticta</taxon>
    </lineage>
</organism>
<keyword evidence="4" id="KW-1185">Reference proteome</keyword>
<evidence type="ECO:0000256" key="1">
    <source>
        <dbReference type="SAM" id="MobiDB-lite"/>
    </source>
</evidence>
<feature type="region of interest" description="Disordered" evidence="1">
    <location>
        <begin position="360"/>
        <end position="380"/>
    </location>
</feature>
<dbReference type="InterPro" id="IPR011009">
    <property type="entry name" value="Kinase-like_dom_sf"/>
</dbReference>
<dbReference type="Gene3D" id="3.90.1200.10">
    <property type="match status" value="1"/>
</dbReference>
<gene>
    <name evidence="3" type="ORF">JOL62DRAFT_278930</name>
</gene>
<evidence type="ECO:0000259" key="2">
    <source>
        <dbReference type="Pfam" id="PF01636"/>
    </source>
</evidence>
<comment type="caution">
    <text evidence="3">The sequence shown here is derived from an EMBL/GenBank/DDBJ whole genome shotgun (WGS) entry which is preliminary data.</text>
</comment>
<sequence>MDFDENAETTHALRTIKWIEQYRAREGDLPEWMASFRPGHSCSRLNKMPLAGSFNFCFIFEFDDGVKWIARFPVPGRAMDPDGKLRREVAVMKHVQANTSIPVPAIHFWGMAADNSLGLGPFMIMDYVDGQKLGDLWKNPTESRLSRYLKKDISDRDLRVIHRQMARFFLELYKLRFDRIGSLTMNDDGRVSVQGPPLTWKMQEIEAHSGVKVGGDRLEPFDSSTDYFGWVADMDWQHLDQQFNSVDDAADARAKYVFQKLFRKTIPRFVAPQYDRAPFGLVCDDFRYGNMLVNNERDLQVVAVLDWEWSYTAPLQLCHSPPRALWGKLPNDFWLQEPHCEFERYKEFLDTFMDELRREEEDQAVAQSHRDQSSIAPDPLEERLSTSMKNAMDDGTFWFNEIILSCYMSGNDVAWKMLCKQHPELATAADDDDDNTIDEAALAEFVERKVRWREQYDENERIYAANSAVKKEREAQEQRDKAVLESGEGDGGRDGAETDEQVGVEKIEGEGETDKVEQEKQCKEDTNKEASRETADKLGLQSSP</sequence>
<dbReference type="PANTHER" id="PTHR21310">
    <property type="entry name" value="AMINOGLYCOSIDE PHOSPHOTRANSFERASE-RELATED-RELATED"/>
    <property type="match status" value="1"/>
</dbReference>
<feature type="region of interest" description="Disordered" evidence="1">
    <location>
        <begin position="468"/>
        <end position="544"/>
    </location>
</feature>
<dbReference type="PANTHER" id="PTHR21310:SF37">
    <property type="entry name" value="AMINOGLYCOSIDE PHOSPHOTRANSFERASE DOMAIN-CONTAINING PROTEIN"/>
    <property type="match status" value="1"/>
</dbReference>
<dbReference type="InterPro" id="IPR051678">
    <property type="entry name" value="AGP_Transferase"/>
</dbReference>
<dbReference type="EMBL" id="JBBPBF010000038">
    <property type="protein sequence ID" value="KAK7607173.1"/>
    <property type="molecule type" value="Genomic_DNA"/>
</dbReference>
<proteinExistence type="predicted"/>